<evidence type="ECO:0008006" key="11">
    <source>
        <dbReference type="Google" id="ProtNLM"/>
    </source>
</evidence>
<keyword evidence="4" id="KW-1134">Transmembrane beta strand</keyword>
<dbReference type="InterPro" id="IPR051906">
    <property type="entry name" value="TolC-like"/>
</dbReference>
<keyword evidence="7" id="KW-0998">Cell outer membrane</keyword>
<sequence length="498" mass="56383">MHFRSLLAILLLGASLPALGAAQTVNLREAERIALERNLSLQGQAYDTRASEALVRKGYGIYDPLASFSFVEGEQRDQSNSQFFSGATGAEFRQFDFSLTQKLPTGADLTLSFNNQRNRIFTPPKPPINPSYDSELRLSLTQPLLRDFGRTVTEQGILFAVKDREISLQDLRDQAFQLLVGVRDAYFNVLRYRDNLEYRRTSVELAATVLEENRLRVKAGVLPPVEELEAEVGLRTRERELLDAEREYRDALDTLAVLVNAGGELQVAEETLGVPAVQTDEREGFLSALEKRPDLQRRVREIERLALQKKIARNQTLPALDLVAGYAQKGLGEDYSDDMDMLITEDLRDWEIGMIVTYPLGNREARNEYRRTDLQLKGSRARLGQLREEVRAEIRSAIRLLEVNSKKIEVARRGRELAEEKLRMLIKRKEVGLATTREVLEGEEDLALARTDQIAALADYNQAITEYLRVTGTLLEHEGIYFSGPVTLEEGSPLLRMN</sequence>
<gene>
    <name evidence="9" type="ORF">DESUT3_17610</name>
</gene>
<dbReference type="InterPro" id="IPR003423">
    <property type="entry name" value="OMP_efflux"/>
</dbReference>
<keyword evidence="10" id="KW-1185">Reference proteome</keyword>
<accession>A0ABN6DXE4</accession>
<keyword evidence="5" id="KW-0812">Transmembrane</keyword>
<reference evidence="9 10" key="1">
    <citation type="journal article" date="2016" name="C (Basel)">
        <title>Selective Growth of and Electricity Production by Marine Exoelectrogenic Bacteria in Self-Aggregated Hydrogel of Microbially Reduced Graphene Oxide.</title>
        <authorList>
            <person name="Yoshida N."/>
            <person name="Goto Y."/>
            <person name="Miyata Y."/>
        </authorList>
    </citation>
    <scope>NUCLEOTIDE SEQUENCE [LARGE SCALE GENOMIC DNA]</scope>
    <source>
        <strain evidence="9 10">NIT-T3</strain>
    </source>
</reference>
<evidence type="ECO:0000256" key="3">
    <source>
        <dbReference type="ARBA" id="ARBA00022448"/>
    </source>
</evidence>
<dbReference type="PANTHER" id="PTHR30026">
    <property type="entry name" value="OUTER MEMBRANE PROTEIN TOLC"/>
    <property type="match status" value="1"/>
</dbReference>
<feature type="chain" id="PRO_5046925313" description="Outer membrane efflux protein" evidence="8">
    <location>
        <begin position="21"/>
        <end position="498"/>
    </location>
</feature>
<evidence type="ECO:0000256" key="1">
    <source>
        <dbReference type="ARBA" id="ARBA00004442"/>
    </source>
</evidence>
<keyword evidence="8" id="KW-0732">Signal</keyword>
<evidence type="ECO:0000256" key="6">
    <source>
        <dbReference type="ARBA" id="ARBA00023136"/>
    </source>
</evidence>
<evidence type="ECO:0000256" key="5">
    <source>
        <dbReference type="ARBA" id="ARBA00022692"/>
    </source>
</evidence>
<keyword evidence="6" id="KW-0472">Membrane</keyword>
<evidence type="ECO:0000256" key="2">
    <source>
        <dbReference type="ARBA" id="ARBA00007613"/>
    </source>
</evidence>
<dbReference type="Gene3D" id="1.20.1600.10">
    <property type="entry name" value="Outer membrane efflux proteins (OEP)"/>
    <property type="match status" value="1"/>
</dbReference>
<proteinExistence type="inferred from homology"/>
<feature type="signal peptide" evidence="8">
    <location>
        <begin position="1"/>
        <end position="20"/>
    </location>
</feature>
<comment type="subcellular location">
    <subcellularLocation>
        <location evidence="1">Cell outer membrane</location>
    </subcellularLocation>
</comment>
<dbReference type="Proteomes" id="UP001319827">
    <property type="component" value="Chromosome"/>
</dbReference>
<dbReference type="EMBL" id="AP024355">
    <property type="protein sequence ID" value="BCR04692.1"/>
    <property type="molecule type" value="Genomic_DNA"/>
</dbReference>
<dbReference type="RefSeq" id="WP_221252146.1">
    <property type="nucleotide sequence ID" value="NZ_AP024355.1"/>
</dbReference>
<name>A0ABN6DXE4_9BACT</name>
<evidence type="ECO:0000256" key="7">
    <source>
        <dbReference type="ARBA" id="ARBA00023237"/>
    </source>
</evidence>
<dbReference type="SUPFAM" id="SSF56954">
    <property type="entry name" value="Outer membrane efflux proteins (OEP)"/>
    <property type="match status" value="1"/>
</dbReference>
<reference evidence="9 10" key="2">
    <citation type="journal article" date="2021" name="Int. J. Syst. Evol. Microbiol.">
        <title>Isolation and Polyphasic Characterization of Desulfuromonas versatilis sp. Nov., an Electrogenic Bacteria Capable of Versatile Metabolism Isolated from a Graphene Oxide-Reducing Enrichment Culture.</title>
        <authorList>
            <person name="Xie L."/>
            <person name="Yoshida N."/>
            <person name="Ishii S."/>
            <person name="Meng L."/>
        </authorList>
    </citation>
    <scope>NUCLEOTIDE SEQUENCE [LARGE SCALE GENOMIC DNA]</scope>
    <source>
        <strain evidence="9 10">NIT-T3</strain>
    </source>
</reference>
<keyword evidence="3" id="KW-0813">Transport</keyword>
<dbReference type="PANTHER" id="PTHR30026:SF23">
    <property type="entry name" value="TO APRF-PUTATIVE OUTER MEMBRANE EFFLUX PROTEIN OR SECRETED ALKALINE PHOSPHATASE-RELATED"/>
    <property type="match status" value="1"/>
</dbReference>
<evidence type="ECO:0000313" key="9">
    <source>
        <dbReference type="EMBL" id="BCR04692.1"/>
    </source>
</evidence>
<organism evidence="9 10">
    <name type="scientific">Desulfuromonas versatilis</name>
    <dbReference type="NCBI Taxonomy" id="2802975"/>
    <lineage>
        <taxon>Bacteria</taxon>
        <taxon>Pseudomonadati</taxon>
        <taxon>Thermodesulfobacteriota</taxon>
        <taxon>Desulfuromonadia</taxon>
        <taxon>Desulfuromonadales</taxon>
        <taxon>Desulfuromonadaceae</taxon>
        <taxon>Desulfuromonas</taxon>
    </lineage>
</organism>
<evidence type="ECO:0000256" key="8">
    <source>
        <dbReference type="SAM" id="SignalP"/>
    </source>
</evidence>
<protein>
    <recommendedName>
        <fullName evidence="11">Outer membrane efflux protein</fullName>
    </recommendedName>
</protein>
<evidence type="ECO:0000313" key="10">
    <source>
        <dbReference type="Proteomes" id="UP001319827"/>
    </source>
</evidence>
<evidence type="ECO:0000256" key="4">
    <source>
        <dbReference type="ARBA" id="ARBA00022452"/>
    </source>
</evidence>
<comment type="similarity">
    <text evidence="2">Belongs to the outer membrane factor (OMF) (TC 1.B.17) family.</text>
</comment>
<dbReference type="Pfam" id="PF02321">
    <property type="entry name" value="OEP"/>
    <property type="match status" value="2"/>
</dbReference>